<keyword evidence="1" id="KW-1133">Transmembrane helix</keyword>
<feature type="transmembrane region" description="Helical" evidence="1">
    <location>
        <begin position="283"/>
        <end position="306"/>
    </location>
</feature>
<dbReference type="SUPFAM" id="SSF48371">
    <property type="entry name" value="ARM repeat"/>
    <property type="match status" value="1"/>
</dbReference>
<sequence>MEQSSVAFSKKKLNQLENILICEMKFIYYILLFIIYFDIFADCKGGRGSRFRGSSIGVGGGYYRTNSRDSSSDAVLTVFDYIYLTFGAIFVGCFGICLIIVVLSHCIKSCCSRIGETTTSNRNHVSSGIWLYQYYENGNYYGPYQLPLIFSFPNMIIKGTGSDNTGKFDIIGSYSDKTERMVLIQKYQRTGLRIIRLIWNEINNQFEGTWNIKSCQYIDNRQFKLQFIPGSIASYDYNNLFNINSIYSQLLNNYITYKLYSDLLLIINNQIRKINLYKKFLKILKIILLTMIILLFLILLTIILRIKIDHFGTNLMSSLYISTIIPFCIILSMACCFRSKIDITRKNLQLAVKKFTNEQINSQTIHQYSGWSIEYFNENETIDYDQRNPKEIYQRCFACGNTSEIRIECHQLVQFICKNWSEDERNNNQYDWNKMKNYEEEERRMKLLNQLNDLVSIEELINEAKRLNIMTKVSCLIVKNLFTNEILKEIDKYEMLLFHFCQNNDEGQYSLLNGIAMLICSIQEIHEKFSNEKQISNIFYKLYEKDLVNEDIFYDWYEKESNRMIQKTIETDIHKYAKGFIQWLRTAEETDDDNQY</sequence>
<evidence type="ECO:0000259" key="2">
    <source>
        <dbReference type="PROSITE" id="PS51363"/>
    </source>
</evidence>
<accession>A0A818ZZH8</accession>
<gene>
    <name evidence="3" type="ORF">OXD698_LOCUS16874</name>
</gene>
<organism evidence="3 4">
    <name type="scientific">Adineta steineri</name>
    <dbReference type="NCBI Taxonomy" id="433720"/>
    <lineage>
        <taxon>Eukaryota</taxon>
        <taxon>Metazoa</taxon>
        <taxon>Spiralia</taxon>
        <taxon>Gnathifera</taxon>
        <taxon>Rotifera</taxon>
        <taxon>Eurotatoria</taxon>
        <taxon>Bdelloidea</taxon>
        <taxon>Adinetida</taxon>
        <taxon>Adinetidae</taxon>
        <taxon>Adineta</taxon>
    </lineage>
</organism>
<evidence type="ECO:0000313" key="4">
    <source>
        <dbReference type="Proteomes" id="UP000663844"/>
    </source>
</evidence>
<dbReference type="AlphaFoldDB" id="A0A818ZZH8"/>
<feature type="domain" description="W2" evidence="2">
    <location>
        <begin position="419"/>
        <end position="594"/>
    </location>
</feature>
<feature type="transmembrane region" description="Helical" evidence="1">
    <location>
        <begin position="81"/>
        <end position="103"/>
    </location>
</feature>
<protein>
    <recommendedName>
        <fullName evidence="2">W2 domain-containing protein</fullName>
    </recommendedName>
</protein>
<evidence type="ECO:0000256" key="1">
    <source>
        <dbReference type="SAM" id="Phobius"/>
    </source>
</evidence>
<dbReference type="SMART" id="SM00515">
    <property type="entry name" value="eIF5C"/>
    <property type="match status" value="1"/>
</dbReference>
<dbReference type="InterPro" id="IPR016024">
    <property type="entry name" value="ARM-type_fold"/>
</dbReference>
<evidence type="ECO:0000313" key="3">
    <source>
        <dbReference type="EMBL" id="CAF3776100.1"/>
    </source>
</evidence>
<keyword evidence="1" id="KW-0472">Membrane</keyword>
<dbReference type="PROSITE" id="PS51363">
    <property type="entry name" value="W2"/>
    <property type="match status" value="1"/>
</dbReference>
<dbReference type="Pfam" id="PF02020">
    <property type="entry name" value="W2"/>
    <property type="match status" value="1"/>
</dbReference>
<dbReference type="Proteomes" id="UP000663844">
    <property type="component" value="Unassembled WGS sequence"/>
</dbReference>
<dbReference type="CDD" id="cd11561">
    <property type="entry name" value="W2_eIF5"/>
    <property type="match status" value="1"/>
</dbReference>
<keyword evidence="1" id="KW-0812">Transmembrane</keyword>
<reference evidence="3" key="1">
    <citation type="submission" date="2021-02" db="EMBL/GenBank/DDBJ databases">
        <authorList>
            <person name="Nowell W R."/>
        </authorList>
    </citation>
    <scope>NUCLEOTIDE SEQUENCE</scope>
</reference>
<dbReference type="InterPro" id="IPR003307">
    <property type="entry name" value="W2_domain"/>
</dbReference>
<feature type="transmembrane region" description="Helical" evidence="1">
    <location>
        <begin position="318"/>
        <end position="337"/>
    </location>
</feature>
<dbReference type="Gene3D" id="1.25.40.180">
    <property type="match status" value="1"/>
</dbReference>
<dbReference type="EMBL" id="CAJOAZ010001176">
    <property type="protein sequence ID" value="CAF3776100.1"/>
    <property type="molecule type" value="Genomic_DNA"/>
</dbReference>
<feature type="transmembrane region" description="Helical" evidence="1">
    <location>
        <begin position="20"/>
        <end position="41"/>
    </location>
</feature>
<name>A0A818ZZH8_9BILA</name>
<comment type="caution">
    <text evidence="3">The sequence shown here is derived from an EMBL/GenBank/DDBJ whole genome shotgun (WGS) entry which is preliminary data.</text>
</comment>
<proteinExistence type="predicted"/>